<evidence type="ECO:0000313" key="2">
    <source>
        <dbReference type="Proteomes" id="UP001312908"/>
    </source>
</evidence>
<name>A0ABU7U3P0_9PROT</name>
<proteinExistence type="predicted"/>
<keyword evidence="2" id="KW-1185">Reference proteome</keyword>
<protein>
    <recommendedName>
        <fullName evidence="3">Peptidase M3A/M3B catalytic domain-containing protein</fullName>
    </recommendedName>
</protein>
<dbReference type="EMBL" id="JAWJZY010000004">
    <property type="protein sequence ID" value="MEE8659313.1"/>
    <property type="molecule type" value="Genomic_DNA"/>
</dbReference>
<accession>A0ABU7U3P0</accession>
<gene>
    <name evidence="1" type="ORF">DOFOFD_09860</name>
</gene>
<dbReference type="SUPFAM" id="SSF55486">
    <property type="entry name" value="Metalloproteases ('zincins'), catalytic domain"/>
    <property type="match status" value="1"/>
</dbReference>
<evidence type="ECO:0008006" key="3">
    <source>
        <dbReference type="Google" id="ProtNLM"/>
    </source>
</evidence>
<evidence type="ECO:0000313" key="1">
    <source>
        <dbReference type="EMBL" id="MEE8659313.1"/>
    </source>
</evidence>
<dbReference type="Proteomes" id="UP001312908">
    <property type="component" value="Unassembled WGS sequence"/>
</dbReference>
<reference evidence="1 2" key="1">
    <citation type="submission" date="2023-10" db="EMBL/GenBank/DDBJ databases">
        <title>Sorlinia euscelidii gen. nov., sp. nov., an acetic acid bacteria isolated from the gut of Euscelidius variegatus emitter.</title>
        <authorList>
            <person name="Michoud G."/>
            <person name="Marasco R."/>
            <person name="Seferji K."/>
            <person name="Gonella E."/>
            <person name="Garuglieri E."/>
            <person name="Alma A."/>
            <person name="Mapelli F."/>
            <person name="Borin S."/>
            <person name="Daffonchio D."/>
            <person name="Crotti E."/>
        </authorList>
    </citation>
    <scope>NUCLEOTIDE SEQUENCE [LARGE SCALE GENOMIC DNA]</scope>
    <source>
        <strain evidence="1 2">EV16P</strain>
    </source>
</reference>
<sequence length="551" mass="61679">MTSIPIMFEDHPIPHMDAATLRADADAVRSLLQSGHIAVGLTLFDAKRRSFTAWQSQQRLRRLQQQMAPQDGDVTPSLEEMADNWAREVLDIQQIILRDHAETALSHLGPHVMRLWQADVTVARCAAHEGAAEEARCVSQFRRAWAVHSDGLTRPQGRGADFPPDTPEGAAAEKVDVAPDMAACLDQLIKTRTSLAAALGFNHYRDLAYERLYRFDYGPAEILQFHASIRAHVVPLLKAYMQRRQLETGGRAIDQLEAEILTAFKTVSPIGGARLLYDRTLGILSDIDADQTLSQLCRQLLAQDKVALENDPDGAAWEKVLPAPFKDAAPFIAIKCNGQSQDVPIVTNALGRAYQYWQGASLSLYEYLLPTPEAAGIAPRALSLLAMGHVERLLKEGGAADYRRQFLLKILLGLVRAACIDGFEHAIYDHPEWSHDQRMTAWHELEKIYFPWREGQDGVWDEERRAWQQEDALFDRPFSAINTALSDCCAMQIWLSSRIDSGYAIELFKSLCALGGTYPYLNLLEKAGLISPFGTDVLPEIMHEVEELLWN</sequence>
<organism evidence="1 2">
    <name type="scientific">Sorlinia euscelidii</name>
    <dbReference type="NCBI Taxonomy" id="3081148"/>
    <lineage>
        <taxon>Bacteria</taxon>
        <taxon>Pseudomonadati</taxon>
        <taxon>Pseudomonadota</taxon>
        <taxon>Alphaproteobacteria</taxon>
        <taxon>Acetobacterales</taxon>
        <taxon>Acetobacteraceae</taxon>
        <taxon>Sorlinia</taxon>
    </lineage>
</organism>
<comment type="caution">
    <text evidence="1">The sequence shown here is derived from an EMBL/GenBank/DDBJ whole genome shotgun (WGS) entry which is preliminary data.</text>
</comment>
<dbReference type="Gene3D" id="1.10.1370.30">
    <property type="match status" value="1"/>
</dbReference>
<dbReference type="RefSeq" id="WP_394820150.1">
    <property type="nucleotide sequence ID" value="NZ_JAWJZY010000004.1"/>
</dbReference>